<accession>A0A8J3MSE5</accession>
<evidence type="ECO:0000259" key="14">
    <source>
        <dbReference type="PROSITE" id="PS50109"/>
    </source>
</evidence>
<evidence type="ECO:0000313" key="17">
    <source>
        <dbReference type="EMBL" id="GHO46992.1"/>
    </source>
</evidence>
<dbReference type="PROSITE" id="PS50112">
    <property type="entry name" value="PAS"/>
    <property type="match status" value="2"/>
</dbReference>
<keyword evidence="11" id="KW-0902">Two-component regulatory system</keyword>
<dbReference type="InterPro" id="IPR013767">
    <property type="entry name" value="PAS_fold"/>
</dbReference>
<evidence type="ECO:0000256" key="11">
    <source>
        <dbReference type="ARBA" id="ARBA00023012"/>
    </source>
</evidence>
<dbReference type="PANTHER" id="PTHR42878">
    <property type="entry name" value="TWO-COMPONENT HISTIDINE KINASE"/>
    <property type="match status" value="1"/>
</dbReference>
<feature type="domain" description="PAS" evidence="15">
    <location>
        <begin position="255"/>
        <end position="300"/>
    </location>
</feature>
<dbReference type="SUPFAM" id="SSF55785">
    <property type="entry name" value="PYP-like sensor domain (PAS domain)"/>
    <property type="match status" value="2"/>
</dbReference>
<evidence type="ECO:0000256" key="13">
    <source>
        <dbReference type="SAM" id="Coils"/>
    </source>
</evidence>
<sequence length="748" mass="84338">MKHSPEDVPPQEYEERLLQSVVAEQPVLRFAWERLRLGKHEIQFYETDAFLLDTVVSFVRTGLTSGAACLVLATSYHLQALSQRLQTDGIDLSMVHAQGSYIALDAAEVLTHISIEGSPDPTRFTSFIDGLISQLGKRHSHVRIFGEMVTLLWQQGKPKAALELEALWNNLHSIGTHSFSLLCAYPLALFTGQEQRESFLQMRELKTHVLPDEHDLHHATTTEQRQAVSLLPKQNRTLQTESVKHQAIEAHLAFKEQRYRRLFEASTDGILLVDPRSGRIIDANPTLFHLLGMAYEQVVGSALWQIGLLDNQATQEKFLLRVQEERLVHMGTMACPFQDAKPCFIEWVSTLFEVQGEEMMQCNLRDMTAYKSAEADSLYLAAIVTSSDDAILSKNLDGIITSWNAAAERMYGYSAQEIIGKPVTILFLPGHQDEFQSIMEHIRRGEHVEHFETTRVRKDGSFVPVSVTISPITDRGGTIIGASSIARDISERKALEQERDAFVGVVTHELKTPLTSLQGNVQMAQRRLIRLLNQNESLSETQLQILEDVLLMLGRGQQSLRMQNRLINDLLDVSRLQEGKLELALAPCDLIEVVSATVHDQQAAQPTRLITLVLPELDHLMVTADRDRLQQVLGNYLTNALKFSPETESVRVGLDLDGDMVRVWVQDHGPGLTQEQQHRIWNRFYQVTNVQVQRGWRTGLGLGLYICHQLISQHHGQVGIESVPGQGATFWFTLPFSDASRKETKAHQ</sequence>
<evidence type="ECO:0000256" key="4">
    <source>
        <dbReference type="ARBA" id="ARBA00022553"/>
    </source>
</evidence>
<dbReference type="PROSITE" id="PS50109">
    <property type="entry name" value="HIS_KIN"/>
    <property type="match status" value="1"/>
</dbReference>
<evidence type="ECO:0000256" key="8">
    <source>
        <dbReference type="ARBA" id="ARBA00022777"/>
    </source>
</evidence>
<dbReference type="GO" id="GO:0005524">
    <property type="term" value="F:ATP binding"/>
    <property type="evidence" value="ECO:0007669"/>
    <property type="project" value="UniProtKB-KW"/>
</dbReference>
<dbReference type="SMART" id="SM00086">
    <property type="entry name" value="PAC"/>
    <property type="match status" value="1"/>
</dbReference>
<dbReference type="Proteomes" id="UP000612362">
    <property type="component" value="Unassembled WGS sequence"/>
</dbReference>
<evidence type="ECO:0000259" key="16">
    <source>
        <dbReference type="PROSITE" id="PS50113"/>
    </source>
</evidence>
<dbReference type="GO" id="GO:0000156">
    <property type="term" value="F:phosphorelay response regulator activity"/>
    <property type="evidence" value="ECO:0007669"/>
    <property type="project" value="TreeGrafter"/>
</dbReference>
<dbReference type="Gene3D" id="3.30.565.10">
    <property type="entry name" value="Histidine kinase-like ATPase, C-terminal domain"/>
    <property type="match status" value="1"/>
</dbReference>
<organism evidence="17 18">
    <name type="scientific">Ktedonospora formicarum</name>
    <dbReference type="NCBI Taxonomy" id="2778364"/>
    <lineage>
        <taxon>Bacteria</taxon>
        <taxon>Bacillati</taxon>
        <taxon>Chloroflexota</taxon>
        <taxon>Ktedonobacteria</taxon>
        <taxon>Ktedonobacterales</taxon>
        <taxon>Ktedonobacteraceae</taxon>
        <taxon>Ktedonospora</taxon>
    </lineage>
</organism>
<dbReference type="NCBIfam" id="TIGR00229">
    <property type="entry name" value="sensory_box"/>
    <property type="match status" value="2"/>
</dbReference>
<reference evidence="17" key="1">
    <citation type="submission" date="2020-10" db="EMBL/GenBank/DDBJ databases">
        <title>Taxonomic study of unclassified bacteria belonging to the class Ktedonobacteria.</title>
        <authorList>
            <person name="Yabe S."/>
            <person name="Wang C.M."/>
            <person name="Zheng Y."/>
            <person name="Sakai Y."/>
            <person name="Cavaletti L."/>
            <person name="Monciardini P."/>
            <person name="Donadio S."/>
        </authorList>
    </citation>
    <scope>NUCLEOTIDE SEQUENCE</scope>
    <source>
        <strain evidence="17">SOSP1-1</strain>
    </source>
</reference>
<evidence type="ECO:0000256" key="5">
    <source>
        <dbReference type="ARBA" id="ARBA00022679"/>
    </source>
</evidence>
<keyword evidence="5" id="KW-0808">Transferase</keyword>
<protein>
    <recommendedName>
        <fullName evidence="3">histidine kinase</fullName>
        <ecNumber evidence="3">2.7.13.3</ecNumber>
    </recommendedName>
</protein>
<dbReference type="Gene3D" id="3.30.450.20">
    <property type="entry name" value="PAS domain"/>
    <property type="match status" value="2"/>
</dbReference>
<dbReference type="FunFam" id="3.30.565.10:FF:000006">
    <property type="entry name" value="Sensor histidine kinase WalK"/>
    <property type="match status" value="1"/>
</dbReference>
<evidence type="ECO:0000256" key="1">
    <source>
        <dbReference type="ARBA" id="ARBA00000085"/>
    </source>
</evidence>
<keyword evidence="8" id="KW-0418">Kinase</keyword>
<comment type="catalytic activity">
    <reaction evidence="1">
        <text>ATP + protein L-histidine = ADP + protein N-phospho-L-histidine.</text>
        <dbReference type="EC" id="2.7.13.3"/>
    </reaction>
</comment>
<dbReference type="PANTHER" id="PTHR42878:SF7">
    <property type="entry name" value="SENSOR HISTIDINE KINASE GLRK"/>
    <property type="match status" value="1"/>
</dbReference>
<dbReference type="GO" id="GO:0030295">
    <property type="term" value="F:protein kinase activator activity"/>
    <property type="evidence" value="ECO:0007669"/>
    <property type="project" value="TreeGrafter"/>
</dbReference>
<feature type="domain" description="PAC" evidence="16">
    <location>
        <begin position="449"/>
        <end position="501"/>
    </location>
</feature>
<dbReference type="InterPro" id="IPR001610">
    <property type="entry name" value="PAC"/>
</dbReference>
<feature type="coiled-coil region" evidence="13">
    <location>
        <begin position="514"/>
        <end position="541"/>
    </location>
</feature>
<evidence type="ECO:0000256" key="9">
    <source>
        <dbReference type="ARBA" id="ARBA00022840"/>
    </source>
</evidence>
<dbReference type="InterPro" id="IPR000014">
    <property type="entry name" value="PAS"/>
</dbReference>
<keyword evidence="9" id="KW-0067">ATP-binding</keyword>
<dbReference type="SUPFAM" id="SSF47384">
    <property type="entry name" value="Homodimeric domain of signal transducing histidine kinase"/>
    <property type="match status" value="1"/>
</dbReference>
<dbReference type="SUPFAM" id="SSF55874">
    <property type="entry name" value="ATPase domain of HSP90 chaperone/DNA topoisomerase II/histidine kinase"/>
    <property type="match status" value="1"/>
</dbReference>
<dbReference type="InterPro" id="IPR005467">
    <property type="entry name" value="His_kinase_dom"/>
</dbReference>
<feature type="domain" description="PAS" evidence="15">
    <location>
        <begin position="376"/>
        <end position="446"/>
    </location>
</feature>
<dbReference type="InterPro" id="IPR036097">
    <property type="entry name" value="HisK_dim/P_sf"/>
</dbReference>
<dbReference type="PRINTS" id="PR00344">
    <property type="entry name" value="BCTRLSENSOR"/>
</dbReference>
<dbReference type="GO" id="GO:0000155">
    <property type="term" value="F:phosphorelay sensor kinase activity"/>
    <property type="evidence" value="ECO:0007669"/>
    <property type="project" value="InterPro"/>
</dbReference>
<dbReference type="InterPro" id="IPR004358">
    <property type="entry name" value="Sig_transdc_His_kin-like_C"/>
</dbReference>
<evidence type="ECO:0000256" key="10">
    <source>
        <dbReference type="ARBA" id="ARBA00022989"/>
    </source>
</evidence>
<keyword evidence="4" id="KW-0597">Phosphoprotein</keyword>
<dbReference type="CDD" id="cd00130">
    <property type="entry name" value="PAS"/>
    <property type="match status" value="1"/>
</dbReference>
<dbReference type="Pfam" id="PF00512">
    <property type="entry name" value="HisKA"/>
    <property type="match status" value="1"/>
</dbReference>
<comment type="caution">
    <text evidence="17">The sequence shown here is derived from an EMBL/GenBank/DDBJ whole genome shotgun (WGS) entry which is preliminary data.</text>
</comment>
<keyword evidence="6" id="KW-0812">Transmembrane</keyword>
<evidence type="ECO:0000256" key="2">
    <source>
        <dbReference type="ARBA" id="ARBA00004141"/>
    </source>
</evidence>
<dbReference type="InterPro" id="IPR003661">
    <property type="entry name" value="HisK_dim/P_dom"/>
</dbReference>
<dbReference type="InterPro" id="IPR036890">
    <property type="entry name" value="HATPase_C_sf"/>
</dbReference>
<dbReference type="GO" id="GO:0007234">
    <property type="term" value="P:osmosensory signaling via phosphorelay pathway"/>
    <property type="evidence" value="ECO:0007669"/>
    <property type="project" value="TreeGrafter"/>
</dbReference>
<gene>
    <name evidence="17" type="ORF">KSX_51550</name>
</gene>
<dbReference type="InterPro" id="IPR000700">
    <property type="entry name" value="PAS-assoc_C"/>
</dbReference>
<dbReference type="PROSITE" id="PS50113">
    <property type="entry name" value="PAC"/>
    <property type="match status" value="1"/>
</dbReference>
<dbReference type="EC" id="2.7.13.3" evidence="3"/>
<feature type="domain" description="Histidine kinase" evidence="14">
    <location>
        <begin position="505"/>
        <end position="738"/>
    </location>
</feature>
<dbReference type="Gene3D" id="1.10.287.130">
    <property type="match status" value="1"/>
</dbReference>
<dbReference type="CDD" id="cd00075">
    <property type="entry name" value="HATPase"/>
    <property type="match status" value="1"/>
</dbReference>
<dbReference type="InterPro" id="IPR035965">
    <property type="entry name" value="PAS-like_dom_sf"/>
</dbReference>
<dbReference type="InterPro" id="IPR050351">
    <property type="entry name" value="BphY/WalK/GraS-like"/>
</dbReference>
<dbReference type="EMBL" id="BNJF01000002">
    <property type="protein sequence ID" value="GHO46992.1"/>
    <property type="molecule type" value="Genomic_DNA"/>
</dbReference>
<evidence type="ECO:0000256" key="12">
    <source>
        <dbReference type="ARBA" id="ARBA00023136"/>
    </source>
</evidence>
<dbReference type="Pfam" id="PF02518">
    <property type="entry name" value="HATPase_c"/>
    <property type="match status" value="1"/>
</dbReference>
<keyword evidence="12" id="KW-0472">Membrane</keyword>
<comment type="subcellular location">
    <subcellularLocation>
        <location evidence="2">Membrane</location>
        <topology evidence="2">Multi-pass membrane protein</topology>
    </subcellularLocation>
</comment>
<dbReference type="GO" id="GO:0006355">
    <property type="term" value="P:regulation of DNA-templated transcription"/>
    <property type="evidence" value="ECO:0007669"/>
    <property type="project" value="InterPro"/>
</dbReference>
<name>A0A8J3MSE5_9CHLR</name>
<keyword evidence="13" id="KW-0175">Coiled coil</keyword>
<evidence type="ECO:0000256" key="6">
    <source>
        <dbReference type="ARBA" id="ARBA00022692"/>
    </source>
</evidence>
<evidence type="ECO:0000259" key="15">
    <source>
        <dbReference type="PROSITE" id="PS50112"/>
    </source>
</evidence>
<dbReference type="InterPro" id="IPR025847">
    <property type="entry name" value="MEDS_domain"/>
</dbReference>
<evidence type="ECO:0000256" key="3">
    <source>
        <dbReference type="ARBA" id="ARBA00012438"/>
    </source>
</evidence>
<evidence type="ECO:0000256" key="7">
    <source>
        <dbReference type="ARBA" id="ARBA00022741"/>
    </source>
</evidence>
<dbReference type="CDD" id="cd00082">
    <property type="entry name" value="HisKA"/>
    <property type="match status" value="1"/>
</dbReference>
<dbReference type="SMART" id="SM00091">
    <property type="entry name" value="PAS"/>
    <property type="match status" value="2"/>
</dbReference>
<dbReference type="GO" id="GO:0016020">
    <property type="term" value="C:membrane"/>
    <property type="evidence" value="ECO:0007669"/>
    <property type="project" value="UniProtKB-SubCell"/>
</dbReference>
<dbReference type="InterPro" id="IPR003594">
    <property type="entry name" value="HATPase_dom"/>
</dbReference>
<keyword evidence="7" id="KW-0547">Nucleotide-binding</keyword>
<dbReference type="SMART" id="SM00388">
    <property type="entry name" value="HisKA"/>
    <property type="match status" value="1"/>
</dbReference>
<dbReference type="RefSeq" id="WP_220196323.1">
    <property type="nucleotide sequence ID" value="NZ_BNJF01000002.1"/>
</dbReference>
<dbReference type="Pfam" id="PF00989">
    <property type="entry name" value="PAS"/>
    <property type="match status" value="1"/>
</dbReference>
<dbReference type="SMART" id="SM00387">
    <property type="entry name" value="HATPase_c"/>
    <property type="match status" value="1"/>
</dbReference>
<dbReference type="AlphaFoldDB" id="A0A8J3MSE5"/>
<proteinExistence type="predicted"/>
<keyword evidence="10" id="KW-1133">Transmembrane helix</keyword>
<keyword evidence="18" id="KW-1185">Reference proteome</keyword>
<dbReference type="Pfam" id="PF13188">
    <property type="entry name" value="PAS_8"/>
    <property type="match status" value="1"/>
</dbReference>
<dbReference type="Pfam" id="PF14417">
    <property type="entry name" value="MEDS"/>
    <property type="match status" value="1"/>
</dbReference>
<evidence type="ECO:0000313" key="18">
    <source>
        <dbReference type="Proteomes" id="UP000612362"/>
    </source>
</evidence>